<feature type="compositionally biased region" description="Polar residues" evidence="1">
    <location>
        <begin position="347"/>
        <end position="364"/>
    </location>
</feature>
<dbReference type="Gene3D" id="1.10.167.10">
    <property type="entry name" value="Regulator of G-protein Signalling 4, domain 2"/>
    <property type="match status" value="1"/>
</dbReference>
<dbReference type="EMBL" id="SSOP01000007">
    <property type="protein sequence ID" value="KAB5595705.1"/>
    <property type="molecule type" value="Genomic_DNA"/>
</dbReference>
<dbReference type="Proteomes" id="UP000383932">
    <property type="component" value="Unassembled WGS sequence"/>
</dbReference>
<dbReference type="InterPro" id="IPR044926">
    <property type="entry name" value="RGS_subdomain_2"/>
</dbReference>
<evidence type="ECO:0000313" key="4">
    <source>
        <dbReference type="Proteomes" id="UP000383932"/>
    </source>
</evidence>
<keyword evidence="2" id="KW-0812">Transmembrane</keyword>
<sequence length="646" mass="71117">MALSPCAELFPERPYDAHGQTTTTTDPTATTTLVHSRLSPVLWSATLAPAPTSPRGALCLVCRPQIQYFSPGRRSRQTPPPSALPTSLSRRGLAGKSVGLYLRVGRQLTSPRYFHDWVLHYRQLYKEWAESVLPTTNIPSSSKGLYRSRDLWERLKDCQDRQLREEFAFAKATFFENGASMRLNIHHSLRDSVLLIPNGPPPQGIHQDLTDKLPSFPNQPEPSIFDAILNHVDRALEAAFARFLRLAFCNSGLWHSCIGNFVGICILASGLTLWSIGISSRRRRYVAGSLPLIWVGVWFMLVSANGHCLGVYVTGDARQLYPHEFARPLPPDTSPPPVYSLALPPNDATTDSSYQHSRKPSTASHLLPLVSTPPLPPPQPSHQPRAHLSSGRRASEGVLRLLTRRGEDKAETRSLDRAVDIEPRLPPARKTKNLPRSSLAMDVEQATGLGPALLPLSITSDRKTMMERRGTIVDLDVAQGRPDSPFSEENDFGIVVSEAYEEDAPEPFLYPDGQSPTTAVGSSSSAAGDESKAHSPSLLEPLAPLVQVPEYAAQRRRTMPDLFMPGIPALMPSLAVIDVESRRGSKSSDGDRDGTGDVRWPWPRKLFGPMTLVHSPIVRRAHWAMTIRTAIIASIVTSGMTLGLVR</sequence>
<dbReference type="AlphaFoldDB" id="A0A5N5QVB3"/>
<evidence type="ECO:0008006" key="5">
    <source>
        <dbReference type="Google" id="ProtNLM"/>
    </source>
</evidence>
<comment type="caution">
    <text evidence="3">The sequence shown here is derived from an EMBL/GenBank/DDBJ whole genome shotgun (WGS) entry which is preliminary data.</text>
</comment>
<evidence type="ECO:0000313" key="3">
    <source>
        <dbReference type="EMBL" id="KAB5595705.1"/>
    </source>
</evidence>
<gene>
    <name evidence="3" type="ORF">CTheo_943</name>
</gene>
<keyword evidence="2" id="KW-1133">Transmembrane helix</keyword>
<feature type="compositionally biased region" description="Pro residues" evidence="1">
    <location>
        <begin position="371"/>
        <end position="381"/>
    </location>
</feature>
<feature type="region of interest" description="Disordered" evidence="1">
    <location>
        <begin position="336"/>
        <end position="397"/>
    </location>
</feature>
<proteinExistence type="predicted"/>
<reference evidence="3 4" key="1">
    <citation type="journal article" date="2019" name="Fungal Biol. Biotechnol.">
        <title>Draft genome sequence of fastidious pathogen Ceratobasidium theobromae, which causes vascular-streak dieback in Theobroma cacao.</title>
        <authorList>
            <person name="Ali S.S."/>
            <person name="Asman A."/>
            <person name="Shao J."/>
            <person name="Firmansyah A.P."/>
            <person name="Susilo A.W."/>
            <person name="Rosmana A."/>
            <person name="McMahon P."/>
            <person name="Junaid M."/>
            <person name="Guest D."/>
            <person name="Kheng T.Y."/>
            <person name="Meinhardt L.W."/>
            <person name="Bailey B.A."/>
        </authorList>
    </citation>
    <scope>NUCLEOTIDE SEQUENCE [LARGE SCALE GENOMIC DNA]</scope>
    <source>
        <strain evidence="3 4">CT2</strain>
    </source>
</reference>
<evidence type="ECO:0000256" key="2">
    <source>
        <dbReference type="SAM" id="Phobius"/>
    </source>
</evidence>
<feature type="region of interest" description="Disordered" evidence="1">
    <location>
        <begin position="70"/>
        <end position="89"/>
    </location>
</feature>
<feature type="region of interest" description="Disordered" evidence="1">
    <location>
        <begin position="505"/>
        <end position="539"/>
    </location>
</feature>
<name>A0A5N5QVB3_9AGAM</name>
<feature type="transmembrane region" description="Helical" evidence="2">
    <location>
        <begin position="285"/>
        <end position="304"/>
    </location>
</feature>
<protein>
    <recommendedName>
        <fullName evidence="5">Transmembrane protein</fullName>
    </recommendedName>
</protein>
<keyword evidence="4" id="KW-1185">Reference proteome</keyword>
<keyword evidence="2" id="KW-0472">Membrane</keyword>
<organism evidence="3 4">
    <name type="scientific">Ceratobasidium theobromae</name>
    <dbReference type="NCBI Taxonomy" id="1582974"/>
    <lineage>
        <taxon>Eukaryota</taxon>
        <taxon>Fungi</taxon>
        <taxon>Dikarya</taxon>
        <taxon>Basidiomycota</taxon>
        <taxon>Agaricomycotina</taxon>
        <taxon>Agaricomycetes</taxon>
        <taxon>Cantharellales</taxon>
        <taxon>Ceratobasidiaceae</taxon>
        <taxon>Ceratobasidium</taxon>
    </lineage>
</organism>
<feature type="transmembrane region" description="Helical" evidence="2">
    <location>
        <begin position="252"/>
        <end position="273"/>
    </location>
</feature>
<dbReference type="OrthoDB" id="3232309at2759"/>
<evidence type="ECO:0000256" key="1">
    <source>
        <dbReference type="SAM" id="MobiDB-lite"/>
    </source>
</evidence>
<accession>A0A5N5QVB3</accession>